<evidence type="ECO:0000313" key="6">
    <source>
        <dbReference type="EMBL" id="CAD5227943.1"/>
    </source>
</evidence>
<dbReference type="Pfam" id="PF10292">
    <property type="entry name" value="7TM_GPCR_Srab"/>
    <property type="match status" value="1"/>
</dbReference>
<organism evidence="8 10">
    <name type="scientific">Bursaphelenchus xylophilus</name>
    <name type="common">Pinewood nematode worm</name>
    <name type="synonym">Aphelenchoides xylophilus</name>
    <dbReference type="NCBI Taxonomy" id="6326"/>
    <lineage>
        <taxon>Eukaryota</taxon>
        <taxon>Metazoa</taxon>
        <taxon>Ecdysozoa</taxon>
        <taxon>Nematoda</taxon>
        <taxon>Chromadorea</taxon>
        <taxon>Rhabditida</taxon>
        <taxon>Tylenchina</taxon>
        <taxon>Tylenchomorpha</taxon>
        <taxon>Aphelenchoidea</taxon>
        <taxon>Aphelenchoididae</taxon>
        <taxon>Bursaphelenchus</taxon>
    </lineage>
</organism>
<dbReference type="EMBL" id="CAJFCV020000004">
    <property type="protein sequence ID" value="CAG9118361.1"/>
    <property type="molecule type" value="Genomic_DNA"/>
</dbReference>
<dbReference type="Proteomes" id="UP000582659">
    <property type="component" value="Unassembled WGS sequence"/>
</dbReference>
<dbReference type="AlphaFoldDB" id="A0A1I7RMB7"/>
<keyword evidence="4 5" id="KW-0472">Membrane</keyword>
<evidence type="ECO:0000313" key="7">
    <source>
        <dbReference type="EMBL" id="CAG9118361.1"/>
    </source>
</evidence>
<dbReference type="Proteomes" id="UP000095284">
    <property type="component" value="Unplaced"/>
</dbReference>
<evidence type="ECO:0000256" key="3">
    <source>
        <dbReference type="ARBA" id="ARBA00022989"/>
    </source>
</evidence>
<sequence length="224" mass="26338">MEAEETYKFLRQLLPLIEFTCGIFSFFFNVVYGVRFWKFRQFHENLRKSILLLNFVISFSPILHPLAIYTSNDNTPLLHGNYREAAICLRRLKRNANTQRHNSFSLSERFELRQTEMVTKVMLPLNFCYMATLFAQLVPACLCAKLTFGAADAEWWRIYEVSVLYCYACVGMYNLVATVYTFRSMRAMKRPGPKKIRPLTANDETDKYFAQLENQWSTVTKNNH</sequence>
<protein>
    <submittedName>
        <fullName evidence="6">(pine wood nematode) hypothetical protein</fullName>
    </submittedName>
</protein>
<evidence type="ECO:0000256" key="1">
    <source>
        <dbReference type="ARBA" id="ARBA00004141"/>
    </source>
</evidence>
<name>A0A1I7RMB7_BURXY</name>
<comment type="subcellular location">
    <subcellularLocation>
        <location evidence="1">Membrane</location>
        <topology evidence="1">Multi-pass membrane protein</topology>
    </subcellularLocation>
</comment>
<proteinExistence type="predicted"/>
<dbReference type="GO" id="GO:0016020">
    <property type="term" value="C:membrane"/>
    <property type="evidence" value="ECO:0007669"/>
    <property type="project" value="UniProtKB-SubCell"/>
</dbReference>
<dbReference type="EMBL" id="CAJFDI010000004">
    <property type="protein sequence ID" value="CAD5227943.1"/>
    <property type="molecule type" value="Genomic_DNA"/>
</dbReference>
<accession>A0A1I7RMB7</accession>
<feature type="transmembrane region" description="Helical" evidence="5">
    <location>
        <begin position="49"/>
        <end position="69"/>
    </location>
</feature>
<dbReference type="Proteomes" id="UP000659654">
    <property type="component" value="Unassembled WGS sequence"/>
</dbReference>
<evidence type="ECO:0000313" key="8">
    <source>
        <dbReference type="Proteomes" id="UP000095284"/>
    </source>
</evidence>
<reference evidence="10" key="1">
    <citation type="submission" date="2016-11" db="UniProtKB">
        <authorList>
            <consortium name="WormBaseParasite"/>
        </authorList>
    </citation>
    <scope>IDENTIFICATION</scope>
</reference>
<evidence type="ECO:0000313" key="9">
    <source>
        <dbReference type="Proteomes" id="UP000659654"/>
    </source>
</evidence>
<feature type="transmembrane region" description="Helical" evidence="5">
    <location>
        <begin position="162"/>
        <end position="182"/>
    </location>
</feature>
<evidence type="ECO:0000313" key="10">
    <source>
        <dbReference type="WBParaSite" id="BXY_0185200.1"/>
    </source>
</evidence>
<keyword evidence="9" id="KW-1185">Reference proteome</keyword>
<evidence type="ECO:0000256" key="4">
    <source>
        <dbReference type="ARBA" id="ARBA00023136"/>
    </source>
</evidence>
<keyword evidence="3 5" id="KW-1133">Transmembrane helix</keyword>
<keyword evidence="2 5" id="KW-0812">Transmembrane</keyword>
<reference evidence="7" key="2">
    <citation type="submission" date="2020-08" db="EMBL/GenBank/DDBJ databases">
        <authorList>
            <person name="Kikuchi T."/>
        </authorList>
    </citation>
    <scope>NUCLEOTIDE SEQUENCE</scope>
    <source>
        <strain evidence="6">Ka4C1</strain>
    </source>
</reference>
<feature type="transmembrane region" description="Helical" evidence="5">
    <location>
        <begin position="16"/>
        <end position="37"/>
    </location>
</feature>
<dbReference type="WBParaSite" id="BXY_0185200.1">
    <property type="protein sequence ID" value="BXY_0185200.1"/>
    <property type="gene ID" value="BXY_0185200"/>
</dbReference>
<gene>
    <name evidence="6" type="ORF">BXYJ_LOCUS10202</name>
</gene>
<dbReference type="InterPro" id="IPR019408">
    <property type="entry name" value="7TM_GPCR_serpentine_rcpt_Srab"/>
</dbReference>
<evidence type="ECO:0000256" key="2">
    <source>
        <dbReference type="ARBA" id="ARBA00022692"/>
    </source>
</evidence>
<evidence type="ECO:0000256" key="5">
    <source>
        <dbReference type="SAM" id="Phobius"/>
    </source>
</evidence>